<organism evidence="1 4">
    <name type="scientific">Pseudoalteromonas aurantia</name>
    <dbReference type="NCBI Taxonomy" id="43654"/>
    <lineage>
        <taxon>Bacteria</taxon>
        <taxon>Pseudomonadati</taxon>
        <taxon>Pseudomonadota</taxon>
        <taxon>Gammaproteobacteria</taxon>
        <taxon>Alteromonadales</taxon>
        <taxon>Pseudoalteromonadaceae</taxon>
        <taxon>Pseudoalteromonas</taxon>
    </lineage>
</organism>
<dbReference type="AlphaFoldDB" id="A0A5S3V3Q6"/>
<dbReference type="EMBL" id="PNBX01000092">
    <property type="protein sequence ID" value="TMO65337.1"/>
    <property type="molecule type" value="Genomic_DNA"/>
</dbReference>
<dbReference type="EMBL" id="PNBW01000037">
    <property type="protein sequence ID" value="TMO75415.1"/>
    <property type="molecule type" value="Genomic_DNA"/>
</dbReference>
<sequence>MCSFQYNKHYETLSSSVYLFFNITLTDIVLAQPSFNDVDILKKQGQLTQAYTLLKTLERSGKFDENKTQTRKSFT</sequence>
<reference evidence="3 4" key="1">
    <citation type="submission" date="2018-01" db="EMBL/GenBank/DDBJ databases">
        <authorList>
            <person name="Paulsen S."/>
            <person name="Gram L.K."/>
        </authorList>
    </citation>
    <scope>NUCLEOTIDE SEQUENCE [LARGE SCALE GENOMIC DNA]</scope>
    <source>
        <strain evidence="1 4">S3790</strain>
        <strain evidence="2 3">S3895</strain>
    </source>
</reference>
<evidence type="ECO:0000313" key="2">
    <source>
        <dbReference type="EMBL" id="TMO75415.1"/>
    </source>
</evidence>
<protein>
    <submittedName>
        <fullName evidence="1">Uncharacterized protein</fullName>
    </submittedName>
</protein>
<gene>
    <name evidence="1" type="ORF">CWC19_17690</name>
    <name evidence="2" type="ORF">CWC20_08125</name>
</gene>
<reference evidence="3 4" key="2">
    <citation type="submission" date="2019-06" db="EMBL/GenBank/DDBJ databases">
        <title>Co-occurence of chitin degradation, pigmentation and bioactivity in marine Pseudoalteromonas.</title>
        <authorList>
            <person name="Sonnenschein E.C."/>
            <person name="Bech P.K."/>
        </authorList>
    </citation>
    <scope>NUCLEOTIDE SEQUENCE [LARGE SCALE GENOMIC DNA]</scope>
    <source>
        <strain evidence="4">S3790</strain>
        <strain evidence="2 3">S3895</strain>
    </source>
</reference>
<evidence type="ECO:0000313" key="1">
    <source>
        <dbReference type="EMBL" id="TMO65337.1"/>
    </source>
</evidence>
<dbReference type="Proteomes" id="UP000307164">
    <property type="component" value="Unassembled WGS sequence"/>
</dbReference>
<evidence type="ECO:0000313" key="3">
    <source>
        <dbReference type="Proteomes" id="UP000307164"/>
    </source>
</evidence>
<proteinExistence type="predicted"/>
<evidence type="ECO:0000313" key="4">
    <source>
        <dbReference type="Proteomes" id="UP000307217"/>
    </source>
</evidence>
<comment type="caution">
    <text evidence="1">The sequence shown here is derived from an EMBL/GenBank/DDBJ whole genome shotgun (WGS) entry which is preliminary data.</text>
</comment>
<reference evidence="1" key="3">
    <citation type="submission" date="2019-09" db="EMBL/GenBank/DDBJ databases">
        <title>Co-occurence of chitin degradation, pigmentation and bioactivity in marine Pseudoalteromonas.</title>
        <authorList>
            <person name="Sonnenschein E.C."/>
            <person name="Bech P.K."/>
        </authorList>
    </citation>
    <scope>NUCLEOTIDE SEQUENCE</scope>
    <source>
        <strain evidence="1">S3790</strain>
    </source>
</reference>
<keyword evidence="3" id="KW-1185">Reference proteome</keyword>
<dbReference type="Proteomes" id="UP000307217">
    <property type="component" value="Unassembled WGS sequence"/>
</dbReference>
<accession>A0A5S3V3Q6</accession>
<name>A0A5S3V3Q6_9GAMM</name>